<accession>A0A1H4K179</accession>
<dbReference type="Proteomes" id="UP000182409">
    <property type="component" value="Unassembled WGS sequence"/>
</dbReference>
<reference evidence="1 2" key="1">
    <citation type="submission" date="2016-10" db="EMBL/GenBank/DDBJ databases">
        <authorList>
            <person name="de Groot N.N."/>
        </authorList>
    </citation>
    <scope>NUCLEOTIDE SEQUENCE [LARGE SCALE GENOMIC DNA]</scope>
    <source>
        <strain evidence="1 2">AB35.6</strain>
    </source>
</reference>
<organism evidence="1 2">
    <name type="scientific">Terriglobus roseus</name>
    <dbReference type="NCBI Taxonomy" id="392734"/>
    <lineage>
        <taxon>Bacteria</taxon>
        <taxon>Pseudomonadati</taxon>
        <taxon>Acidobacteriota</taxon>
        <taxon>Terriglobia</taxon>
        <taxon>Terriglobales</taxon>
        <taxon>Acidobacteriaceae</taxon>
        <taxon>Terriglobus</taxon>
    </lineage>
</organism>
<dbReference type="EMBL" id="FNSD01000001">
    <property type="protein sequence ID" value="SEB51838.1"/>
    <property type="molecule type" value="Genomic_DNA"/>
</dbReference>
<protein>
    <submittedName>
        <fullName evidence="1">Uncharacterized protein</fullName>
    </submittedName>
</protein>
<evidence type="ECO:0000313" key="1">
    <source>
        <dbReference type="EMBL" id="SEB51838.1"/>
    </source>
</evidence>
<gene>
    <name evidence="1" type="ORF">SAMN05443244_0924</name>
</gene>
<proteinExistence type="predicted"/>
<sequence>MRTDLKTCTLPPMNHGTLHAKRINHNMSEVFVKGNGKRTPAKTIGTTELLLAAARHSPAHSFDTFYAALAQVGSYASLTSEGIDAMAADLGLSYA</sequence>
<evidence type="ECO:0000313" key="2">
    <source>
        <dbReference type="Proteomes" id="UP000182409"/>
    </source>
</evidence>
<dbReference type="AlphaFoldDB" id="A0A1H4K179"/>
<name>A0A1H4K179_9BACT</name>